<feature type="region of interest" description="Disordered" evidence="1">
    <location>
        <begin position="57"/>
        <end position="89"/>
    </location>
</feature>
<name>A0A7Y9GE77_9ACTN</name>
<dbReference type="AlphaFoldDB" id="A0A7Y9GE77"/>
<evidence type="ECO:0000256" key="1">
    <source>
        <dbReference type="SAM" id="MobiDB-lite"/>
    </source>
</evidence>
<evidence type="ECO:0000313" key="2">
    <source>
        <dbReference type="EMBL" id="NYE14851.1"/>
    </source>
</evidence>
<sequence length="89" mass="9633">MGDGLSAEDLGALYGARCDQDQAIPRLKEALDGYRQAGADRDRPRVRRRLRELGIRHRHWTSLPGKAVTGGGTASPARSRPSPTLSPKG</sequence>
<dbReference type="Proteomes" id="UP000591272">
    <property type="component" value="Unassembled WGS sequence"/>
</dbReference>
<gene>
    <name evidence="2" type="ORF">BJ999_005147</name>
</gene>
<organism evidence="2 3">
    <name type="scientific">Actinomadura citrea</name>
    <dbReference type="NCBI Taxonomy" id="46158"/>
    <lineage>
        <taxon>Bacteria</taxon>
        <taxon>Bacillati</taxon>
        <taxon>Actinomycetota</taxon>
        <taxon>Actinomycetes</taxon>
        <taxon>Streptosporangiales</taxon>
        <taxon>Thermomonosporaceae</taxon>
        <taxon>Actinomadura</taxon>
    </lineage>
</organism>
<evidence type="ECO:0000313" key="3">
    <source>
        <dbReference type="Proteomes" id="UP000591272"/>
    </source>
</evidence>
<proteinExistence type="predicted"/>
<accession>A0A7Y9GE77</accession>
<protein>
    <recommendedName>
        <fullName evidence="4">Tetratricopeptide repeat protein</fullName>
    </recommendedName>
</protein>
<reference evidence="2 3" key="1">
    <citation type="submission" date="2020-07" db="EMBL/GenBank/DDBJ databases">
        <title>Sequencing the genomes of 1000 actinobacteria strains.</title>
        <authorList>
            <person name="Klenk H.-P."/>
        </authorList>
    </citation>
    <scope>NUCLEOTIDE SEQUENCE [LARGE SCALE GENOMIC DNA]</scope>
    <source>
        <strain evidence="2 3">DSM 43461</strain>
    </source>
</reference>
<evidence type="ECO:0008006" key="4">
    <source>
        <dbReference type="Google" id="ProtNLM"/>
    </source>
</evidence>
<dbReference type="EMBL" id="JACCBT010000001">
    <property type="protein sequence ID" value="NYE14851.1"/>
    <property type="molecule type" value="Genomic_DNA"/>
</dbReference>
<dbReference type="RefSeq" id="WP_179835657.1">
    <property type="nucleotide sequence ID" value="NZ_BMRD01000010.1"/>
</dbReference>
<comment type="caution">
    <text evidence="2">The sequence shown here is derived from an EMBL/GenBank/DDBJ whole genome shotgun (WGS) entry which is preliminary data.</text>
</comment>
<keyword evidence="3" id="KW-1185">Reference proteome</keyword>